<accession>K1QFQ6</accession>
<evidence type="ECO:0000256" key="1">
    <source>
        <dbReference type="SAM" id="Coils"/>
    </source>
</evidence>
<dbReference type="EMBL" id="JH818054">
    <property type="protein sequence ID" value="EKC27675.1"/>
    <property type="molecule type" value="Genomic_DNA"/>
</dbReference>
<dbReference type="InParanoid" id="K1QFQ6"/>
<evidence type="ECO:0000313" key="3">
    <source>
        <dbReference type="EMBL" id="EKC27675.1"/>
    </source>
</evidence>
<proteinExistence type="predicted"/>
<feature type="compositionally biased region" description="Basic and acidic residues" evidence="2">
    <location>
        <begin position="200"/>
        <end position="215"/>
    </location>
</feature>
<gene>
    <name evidence="3" type="ORF">CGI_10005449</name>
</gene>
<feature type="compositionally biased region" description="Low complexity" evidence="2">
    <location>
        <begin position="151"/>
        <end position="167"/>
    </location>
</feature>
<keyword evidence="1" id="KW-0175">Coiled coil</keyword>
<protein>
    <submittedName>
        <fullName evidence="3">Uncharacterized protein</fullName>
    </submittedName>
</protein>
<sequence>MTVLIYQQKLEEARDQMSLRRHDLERSSDKLRLDLEHLQQVSSEQGDQISSSLQALRREQEVTHKLLNSGNWTAQEMDCQDRDNYEHICVSDREELLSQIYELLRLEQADDEDPTRISSPTDREKLRLAKQIAHDHTFKRSQSSPVCFIPSQHSSSSSSSQSSNTSSPTPKQRKQSAPTDGPSVLSSLKPKIVPATSKGSEPRSQEVGPREKHTSDVKWQKFRDFLVDFKEQEVNIEQMLKDIPKVEVQKCKEQAALREQIMMTLKDIVKEASRQKFYLDRLISLVIEESPWLLDQVDANFDETSIDNKMEEFC</sequence>
<dbReference type="AlphaFoldDB" id="K1QFQ6"/>
<name>K1QFQ6_MAGGI</name>
<feature type="region of interest" description="Disordered" evidence="2">
    <location>
        <begin position="135"/>
        <end position="215"/>
    </location>
</feature>
<dbReference type="HOGENOM" id="CLU_886370_0_0_1"/>
<reference evidence="3" key="1">
    <citation type="journal article" date="2012" name="Nature">
        <title>The oyster genome reveals stress adaptation and complexity of shell formation.</title>
        <authorList>
            <person name="Zhang G."/>
            <person name="Fang X."/>
            <person name="Guo X."/>
            <person name="Li L."/>
            <person name="Luo R."/>
            <person name="Xu F."/>
            <person name="Yang P."/>
            <person name="Zhang L."/>
            <person name="Wang X."/>
            <person name="Qi H."/>
            <person name="Xiong Z."/>
            <person name="Que H."/>
            <person name="Xie Y."/>
            <person name="Holland P.W."/>
            <person name="Paps J."/>
            <person name="Zhu Y."/>
            <person name="Wu F."/>
            <person name="Chen Y."/>
            <person name="Wang J."/>
            <person name="Peng C."/>
            <person name="Meng J."/>
            <person name="Yang L."/>
            <person name="Liu J."/>
            <person name="Wen B."/>
            <person name="Zhang N."/>
            <person name="Huang Z."/>
            <person name="Zhu Q."/>
            <person name="Feng Y."/>
            <person name="Mount A."/>
            <person name="Hedgecock D."/>
            <person name="Xu Z."/>
            <person name="Liu Y."/>
            <person name="Domazet-Loso T."/>
            <person name="Du Y."/>
            <person name="Sun X."/>
            <person name="Zhang S."/>
            <person name="Liu B."/>
            <person name="Cheng P."/>
            <person name="Jiang X."/>
            <person name="Li J."/>
            <person name="Fan D."/>
            <person name="Wang W."/>
            <person name="Fu W."/>
            <person name="Wang T."/>
            <person name="Wang B."/>
            <person name="Zhang J."/>
            <person name="Peng Z."/>
            <person name="Li Y."/>
            <person name="Li N."/>
            <person name="Wang J."/>
            <person name="Chen M."/>
            <person name="He Y."/>
            <person name="Tan F."/>
            <person name="Song X."/>
            <person name="Zheng Q."/>
            <person name="Huang R."/>
            <person name="Yang H."/>
            <person name="Du X."/>
            <person name="Chen L."/>
            <person name="Yang M."/>
            <person name="Gaffney P.M."/>
            <person name="Wang S."/>
            <person name="Luo L."/>
            <person name="She Z."/>
            <person name="Ming Y."/>
            <person name="Huang W."/>
            <person name="Zhang S."/>
            <person name="Huang B."/>
            <person name="Zhang Y."/>
            <person name="Qu T."/>
            <person name="Ni P."/>
            <person name="Miao G."/>
            <person name="Wang J."/>
            <person name="Wang Q."/>
            <person name="Steinberg C.E."/>
            <person name="Wang H."/>
            <person name="Li N."/>
            <person name="Qian L."/>
            <person name="Zhang G."/>
            <person name="Li Y."/>
            <person name="Yang H."/>
            <person name="Liu X."/>
            <person name="Wang J."/>
            <person name="Yin Y."/>
            <person name="Wang J."/>
        </authorList>
    </citation>
    <scope>NUCLEOTIDE SEQUENCE [LARGE SCALE GENOMIC DNA]</scope>
    <source>
        <strain evidence="3">05x7-T-G4-1.051#20</strain>
    </source>
</reference>
<evidence type="ECO:0000256" key="2">
    <source>
        <dbReference type="SAM" id="MobiDB-lite"/>
    </source>
</evidence>
<feature type="coiled-coil region" evidence="1">
    <location>
        <begin position="7"/>
        <end position="41"/>
    </location>
</feature>
<organism evidence="3">
    <name type="scientific">Magallana gigas</name>
    <name type="common">Pacific oyster</name>
    <name type="synonym">Crassostrea gigas</name>
    <dbReference type="NCBI Taxonomy" id="29159"/>
    <lineage>
        <taxon>Eukaryota</taxon>
        <taxon>Metazoa</taxon>
        <taxon>Spiralia</taxon>
        <taxon>Lophotrochozoa</taxon>
        <taxon>Mollusca</taxon>
        <taxon>Bivalvia</taxon>
        <taxon>Autobranchia</taxon>
        <taxon>Pteriomorphia</taxon>
        <taxon>Ostreida</taxon>
        <taxon>Ostreoidea</taxon>
        <taxon>Ostreidae</taxon>
        <taxon>Magallana</taxon>
    </lineage>
</organism>